<protein>
    <submittedName>
        <fullName evidence="6">Creatininase family protein</fullName>
    </submittedName>
</protein>
<evidence type="ECO:0000256" key="4">
    <source>
        <dbReference type="ARBA" id="ARBA00022833"/>
    </source>
</evidence>
<dbReference type="RefSeq" id="WP_377211043.1">
    <property type="nucleotide sequence ID" value="NZ_JBHTJV010000002.1"/>
</dbReference>
<comment type="cofactor">
    <cofactor evidence="1">
        <name>Zn(2+)</name>
        <dbReference type="ChEBI" id="CHEBI:29105"/>
    </cofactor>
</comment>
<dbReference type="Proteomes" id="UP001597101">
    <property type="component" value="Unassembled WGS sequence"/>
</dbReference>
<proteinExistence type="inferred from homology"/>
<dbReference type="EMBL" id="JBHTJV010000002">
    <property type="protein sequence ID" value="MFD0915193.1"/>
    <property type="molecule type" value="Genomic_DNA"/>
</dbReference>
<evidence type="ECO:0000313" key="7">
    <source>
        <dbReference type="Proteomes" id="UP001597101"/>
    </source>
</evidence>
<dbReference type="PANTHER" id="PTHR35005:SF1">
    <property type="entry name" value="2-AMINO-5-FORMYLAMINO-6-RIBOSYLAMINOPYRIMIDIN-4(3H)-ONE 5'-MONOPHOSPHATE DEFORMYLASE"/>
    <property type="match status" value="1"/>
</dbReference>
<comment type="caution">
    <text evidence="6">The sequence shown here is derived from an EMBL/GenBank/DDBJ whole genome shotgun (WGS) entry which is preliminary data.</text>
</comment>
<evidence type="ECO:0000313" key="6">
    <source>
        <dbReference type="EMBL" id="MFD0915193.1"/>
    </source>
</evidence>
<comment type="similarity">
    <text evidence="5">Belongs to the creatininase superfamily.</text>
</comment>
<organism evidence="6 7">
    <name type="scientific">Pseudahrensia aquimaris</name>
    <dbReference type="NCBI Taxonomy" id="744461"/>
    <lineage>
        <taxon>Bacteria</taxon>
        <taxon>Pseudomonadati</taxon>
        <taxon>Pseudomonadota</taxon>
        <taxon>Alphaproteobacteria</taxon>
        <taxon>Hyphomicrobiales</taxon>
        <taxon>Ahrensiaceae</taxon>
        <taxon>Pseudahrensia</taxon>
    </lineage>
</organism>
<dbReference type="SUPFAM" id="SSF102215">
    <property type="entry name" value="Creatininase"/>
    <property type="match status" value="1"/>
</dbReference>
<evidence type="ECO:0000256" key="5">
    <source>
        <dbReference type="ARBA" id="ARBA00024029"/>
    </source>
</evidence>
<name>A0ABW3FBV8_9HYPH</name>
<accession>A0ABW3FBV8</accession>
<sequence>MTLRWQELKTTDFGQTADNRIAVLPVAAIEQHGPHLPLGTDAIIANGLVDRAITALPDGSPALFLPCLEIGKSTEHGTFPGTLSLSWTTAIKTLLDIGDSIARSGVKKLIIITSHGGNSSSMETAGRELRAKQGMMVVTTAWERLGMERTDPIDIHGGELETSIMLALRPDLVDMEKAEDFKSTQSEMKSNNDHLGFHTSNASISWLAQDLNTNGVVGNAAAATREQGEKHIERSVSGFIKLLEETAKTSI</sequence>
<keyword evidence="7" id="KW-1185">Reference proteome</keyword>
<keyword evidence="2" id="KW-0479">Metal-binding</keyword>
<dbReference type="Pfam" id="PF02633">
    <property type="entry name" value="Creatininase"/>
    <property type="match status" value="1"/>
</dbReference>
<reference evidence="7" key="1">
    <citation type="journal article" date="2019" name="Int. J. Syst. Evol. Microbiol.">
        <title>The Global Catalogue of Microorganisms (GCM) 10K type strain sequencing project: providing services to taxonomists for standard genome sequencing and annotation.</title>
        <authorList>
            <consortium name="The Broad Institute Genomics Platform"/>
            <consortium name="The Broad Institute Genome Sequencing Center for Infectious Disease"/>
            <person name="Wu L."/>
            <person name="Ma J."/>
        </authorList>
    </citation>
    <scope>NUCLEOTIDE SEQUENCE [LARGE SCALE GENOMIC DNA]</scope>
    <source>
        <strain evidence="7">CCUG 60023</strain>
    </source>
</reference>
<dbReference type="PANTHER" id="PTHR35005">
    <property type="entry name" value="3-DEHYDRO-SCYLLO-INOSOSE HYDROLASE"/>
    <property type="match status" value="1"/>
</dbReference>
<gene>
    <name evidence="6" type="ORF">ACFQ14_02110</name>
</gene>
<dbReference type="InterPro" id="IPR003785">
    <property type="entry name" value="Creatininase/forma_Hydrolase"/>
</dbReference>
<dbReference type="InterPro" id="IPR024087">
    <property type="entry name" value="Creatininase-like_sf"/>
</dbReference>
<evidence type="ECO:0000256" key="1">
    <source>
        <dbReference type="ARBA" id="ARBA00001947"/>
    </source>
</evidence>
<keyword evidence="3" id="KW-0378">Hydrolase</keyword>
<evidence type="ECO:0000256" key="2">
    <source>
        <dbReference type="ARBA" id="ARBA00022723"/>
    </source>
</evidence>
<evidence type="ECO:0000256" key="3">
    <source>
        <dbReference type="ARBA" id="ARBA00022801"/>
    </source>
</evidence>
<dbReference type="Gene3D" id="3.40.50.10310">
    <property type="entry name" value="Creatininase"/>
    <property type="match status" value="1"/>
</dbReference>
<keyword evidence="4" id="KW-0862">Zinc</keyword>